<feature type="domain" description="C2H2-type" evidence="2">
    <location>
        <begin position="886"/>
        <end position="908"/>
    </location>
</feature>
<feature type="compositionally biased region" description="Low complexity" evidence="1">
    <location>
        <begin position="964"/>
        <end position="975"/>
    </location>
</feature>
<dbReference type="AlphaFoldDB" id="A0A553N8M4"/>
<feature type="compositionally biased region" description="Acidic residues" evidence="1">
    <location>
        <begin position="857"/>
        <end position="867"/>
    </location>
</feature>
<dbReference type="GO" id="GO:0005739">
    <property type="term" value="C:mitochondrion"/>
    <property type="evidence" value="ECO:0007669"/>
    <property type="project" value="TreeGrafter"/>
</dbReference>
<dbReference type="InterPro" id="IPR013087">
    <property type="entry name" value="Znf_C2H2_type"/>
</dbReference>
<feature type="region of interest" description="Disordered" evidence="1">
    <location>
        <begin position="857"/>
        <end position="884"/>
    </location>
</feature>
<accession>A0A553N8M4</accession>
<feature type="domain" description="C2H2-type" evidence="2">
    <location>
        <begin position="220"/>
        <end position="242"/>
    </location>
</feature>
<feature type="region of interest" description="Disordered" evidence="1">
    <location>
        <begin position="483"/>
        <end position="506"/>
    </location>
</feature>
<dbReference type="OMA" id="CRCCREY"/>
<feature type="region of interest" description="Disordered" evidence="1">
    <location>
        <begin position="1"/>
        <end position="25"/>
    </location>
</feature>
<feature type="compositionally biased region" description="Acidic residues" evidence="1">
    <location>
        <begin position="750"/>
        <end position="759"/>
    </location>
</feature>
<sequence length="975" mass="109082">MSLDLTVKGRPSVNSPVISPSSVESNRDDNYLKAYPYLFVRDSNQSDYFCTLCDNYVPESELHSHLFESHKAEDIEGSFVRICSEEANRGYFIQRQFLNVCIICWAKIPKLQHTDKHRVECKPPLSRNEESPPYDSIKIESTPDISSLLNHNQTDMNGHGLNGNSMGGGSPYHHSNLVIDIPEESNPSGNEGSMPIKRGRKKANPPHHIMPSAQFSPHCVQCSLCSMMVPTPGFVVHLRDFHKITCQLVDTTCPLCLGMVPVLDLANHLANAHGLVPQAAVNSILLWVLSSSTLSLNEFAKPHLGPNRFGPPIPHPHHNHNPVIELDLQKTMGIGMPPLMKRPPASMPGGSEILSNSVPHRNEKAQIPTVLQVLLNKSDDQPRMAVETIVSKFISVQVGANNKESIQCQVCSKWFGIPPVKHLKAHLLNFKEDKKCIVSLINGLHVCIICYDTFDTISSANDHLSKKHDLGFDFDDKRSVDHYPSKDPNESNEPKEKPKKVELDNAGRVKSGKVRKQCELCGEWSNIKWFFKHMSEVHQALFCRCCREYLPIHEHEEHKKWHAEPPYMGQKIRIEQGQPVVIDRKERASLTPIGSLAAWGGSSGGKVVKAVDLGPSKATTKKRKASSVSKIQSNANQLIGHVDYTGGPPAKLMNNNSTKDTLMPKETCPVCGIQITYKNLARHIKLRHKIKYKFCHKCRKLVPNTTYDDHKLACERNEVGTDPDLVDDPSGEEDTKDDIIDPTEFLDTTTDIDQDDIAAEDSPTGDGRKPDDFRANTSKTKLESLLGKEFKHPRRRCAICGYTVSYSNFKRHLRNAHPSQYEDCEKDPNEFKKALASLCEVVAGEDGSFVGHIMDEDDEEEEMDSLDGNDKSVDGLSDGETDPQETICPVCEVEIPISDMEDHCLSKHKEAYQWCADCKKYVVKKTFAAHLKNHDESEEDRSSSRQSEEIGQEVENEEDDDDASSSTMANASDKD</sequence>
<feature type="domain" description="C2H2-type" evidence="2">
    <location>
        <begin position="445"/>
        <end position="468"/>
    </location>
</feature>
<dbReference type="PANTHER" id="PTHR16295:SF10">
    <property type="entry name" value="EXPRESSED PROTEIN"/>
    <property type="match status" value="1"/>
</dbReference>
<dbReference type="PANTHER" id="PTHR16295">
    <property type="entry name" value="TRAF-TYPE ZINC FINGER PROTEIN-RELATED"/>
    <property type="match status" value="1"/>
</dbReference>
<evidence type="ECO:0000256" key="1">
    <source>
        <dbReference type="SAM" id="MobiDB-lite"/>
    </source>
</evidence>
<name>A0A553N8M4_TIGCA</name>
<feature type="domain" description="C2H2-type" evidence="2">
    <location>
        <begin position="48"/>
        <end position="70"/>
    </location>
</feature>
<feature type="domain" description="C2H2-type" evidence="2">
    <location>
        <begin position="795"/>
        <end position="817"/>
    </location>
</feature>
<feature type="domain" description="C2H2-type" evidence="2">
    <location>
        <begin position="666"/>
        <end position="688"/>
    </location>
</feature>
<feature type="compositionally biased region" description="Acidic residues" evidence="1">
    <location>
        <begin position="724"/>
        <end position="736"/>
    </location>
</feature>
<feature type="domain" description="C2H2-type" evidence="2">
    <location>
        <begin position="516"/>
        <end position="538"/>
    </location>
</feature>
<feature type="region of interest" description="Disordered" evidence="1">
    <location>
        <begin position="184"/>
        <end position="204"/>
    </location>
</feature>
<evidence type="ECO:0000259" key="2">
    <source>
        <dbReference type="SMART" id="SM00355"/>
    </source>
</evidence>
<feature type="region of interest" description="Disordered" evidence="1">
    <location>
        <begin position="931"/>
        <end position="975"/>
    </location>
</feature>
<organism evidence="3 4">
    <name type="scientific">Tigriopus californicus</name>
    <name type="common">Marine copepod</name>
    <dbReference type="NCBI Taxonomy" id="6832"/>
    <lineage>
        <taxon>Eukaryota</taxon>
        <taxon>Metazoa</taxon>
        <taxon>Ecdysozoa</taxon>
        <taxon>Arthropoda</taxon>
        <taxon>Crustacea</taxon>
        <taxon>Multicrustacea</taxon>
        <taxon>Hexanauplia</taxon>
        <taxon>Copepoda</taxon>
        <taxon>Harpacticoida</taxon>
        <taxon>Harpacticidae</taxon>
        <taxon>Tigriopus</taxon>
    </lineage>
</organism>
<feature type="domain" description="C2H2-type" evidence="2">
    <location>
        <begin position="251"/>
        <end position="273"/>
    </location>
</feature>
<reference evidence="3 4" key="1">
    <citation type="journal article" date="2018" name="Nat. Ecol. Evol.">
        <title>Genomic signatures of mitonuclear coevolution across populations of Tigriopus californicus.</title>
        <authorList>
            <person name="Barreto F.S."/>
            <person name="Watson E.T."/>
            <person name="Lima T.G."/>
            <person name="Willett C.S."/>
            <person name="Edmands S."/>
            <person name="Li W."/>
            <person name="Burton R.S."/>
        </authorList>
    </citation>
    <scope>NUCLEOTIDE SEQUENCE [LARGE SCALE GENOMIC DNA]</scope>
    <source>
        <strain evidence="3 4">San Diego</strain>
    </source>
</reference>
<evidence type="ECO:0000313" key="3">
    <source>
        <dbReference type="EMBL" id="TRY61788.1"/>
    </source>
</evidence>
<dbReference type="OrthoDB" id="10547969at2759"/>
<evidence type="ECO:0000313" key="4">
    <source>
        <dbReference type="Proteomes" id="UP000318571"/>
    </source>
</evidence>
<dbReference type="Proteomes" id="UP000318571">
    <property type="component" value="Chromosome 8"/>
</dbReference>
<feature type="compositionally biased region" description="Basic and acidic residues" evidence="1">
    <location>
        <begin position="766"/>
        <end position="776"/>
    </location>
</feature>
<gene>
    <name evidence="3" type="ORF">TCAL_14958</name>
</gene>
<dbReference type="InterPro" id="IPR051986">
    <property type="entry name" value="Innate_Immune_Apopt_Reg"/>
</dbReference>
<keyword evidence="4" id="KW-1185">Reference proteome</keyword>
<proteinExistence type="predicted"/>
<feature type="compositionally biased region" description="Basic and acidic residues" evidence="1">
    <location>
        <begin position="932"/>
        <end position="948"/>
    </location>
</feature>
<dbReference type="SMART" id="SM00355">
    <property type="entry name" value="ZnF_C2H2"/>
    <property type="match status" value="9"/>
</dbReference>
<feature type="domain" description="C2H2-type" evidence="2">
    <location>
        <begin position="406"/>
        <end position="426"/>
    </location>
</feature>
<dbReference type="EMBL" id="VCGU01000459">
    <property type="protein sequence ID" value="TRY61788.1"/>
    <property type="molecule type" value="Genomic_DNA"/>
</dbReference>
<feature type="compositionally biased region" description="Acidic residues" evidence="1">
    <location>
        <begin position="950"/>
        <end position="963"/>
    </location>
</feature>
<comment type="caution">
    <text evidence="3">The sequence shown here is derived from an EMBL/GenBank/DDBJ whole genome shotgun (WGS) entry which is preliminary data.</text>
</comment>
<protein>
    <recommendedName>
        <fullName evidence="2">C2H2-type domain-containing protein</fullName>
    </recommendedName>
</protein>
<feature type="compositionally biased region" description="Low complexity" evidence="1">
    <location>
        <begin position="11"/>
        <end position="24"/>
    </location>
</feature>
<feature type="region of interest" description="Disordered" evidence="1">
    <location>
        <begin position="719"/>
        <end position="776"/>
    </location>
</feature>